<gene>
    <name evidence="2" type="ORF">BCF59_0525</name>
</gene>
<dbReference type="EMBL" id="SOCN01000002">
    <property type="protein sequence ID" value="TDV23534.1"/>
    <property type="molecule type" value="Genomic_DNA"/>
</dbReference>
<evidence type="ECO:0000313" key="3">
    <source>
        <dbReference type="Proteomes" id="UP000295757"/>
    </source>
</evidence>
<comment type="caution">
    <text evidence="2">The sequence shown here is derived from an EMBL/GenBank/DDBJ whole genome shotgun (WGS) entry which is preliminary data.</text>
</comment>
<proteinExistence type="predicted"/>
<accession>A0A4R7UED6</accession>
<name>A0A4R7UED6_9BACT</name>
<keyword evidence="1" id="KW-0472">Membrane</keyword>
<reference evidence="2 3" key="1">
    <citation type="submission" date="2019-03" db="EMBL/GenBank/DDBJ databases">
        <title>Genomic Encyclopedia of Archaeal and Bacterial Type Strains, Phase II (KMG-II): from individual species to whole genera.</title>
        <authorList>
            <person name="Goeker M."/>
        </authorList>
    </citation>
    <scope>NUCLEOTIDE SEQUENCE [LARGE SCALE GENOMIC DNA]</scope>
    <source>
        <strain evidence="2 3">ATCC 35214</strain>
    </source>
</reference>
<organism evidence="2 3">
    <name type="scientific">Mycoplasmopsis mustelae</name>
    <dbReference type="NCBI Taxonomy" id="171289"/>
    <lineage>
        <taxon>Bacteria</taxon>
        <taxon>Bacillati</taxon>
        <taxon>Mycoplasmatota</taxon>
        <taxon>Mycoplasmoidales</taxon>
        <taxon>Metamycoplasmataceae</taxon>
        <taxon>Mycoplasmopsis</taxon>
    </lineage>
</organism>
<dbReference type="Proteomes" id="UP000295757">
    <property type="component" value="Unassembled WGS sequence"/>
</dbReference>
<sequence>MLFGILLVQLFIHYVYSYNLKIKYSKISIIFQKPLIPLIQNSLQNRYKSSFSISLKHNYFKDFFNVYKHKIYLNDDFLNSNIYSLVNLIFINESSKWITIKDQNYQLVNKILAISFLTLSWILLLISLWVSALVFMCLFLIIILVDFLWNYRKFQNIYLNSKNYLISHYHNQNLTLILSYLKYKKFFILQKYLTFYTQIITECIKTFKKWGQNE</sequence>
<keyword evidence="1" id="KW-1133">Transmembrane helix</keyword>
<evidence type="ECO:0000256" key="1">
    <source>
        <dbReference type="SAM" id="Phobius"/>
    </source>
</evidence>
<keyword evidence="1" id="KW-0812">Transmembrane</keyword>
<feature type="transmembrane region" description="Helical" evidence="1">
    <location>
        <begin position="121"/>
        <end position="149"/>
    </location>
</feature>
<keyword evidence="3" id="KW-1185">Reference proteome</keyword>
<evidence type="ECO:0000313" key="2">
    <source>
        <dbReference type="EMBL" id="TDV23534.1"/>
    </source>
</evidence>
<dbReference type="AlphaFoldDB" id="A0A4R7UED6"/>
<protein>
    <submittedName>
        <fullName evidence="2">Uncharacterized protein</fullName>
    </submittedName>
</protein>